<evidence type="ECO:0000313" key="3">
    <source>
        <dbReference type="Proteomes" id="UP001312908"/>
    </source>
</evidence>
<accession>A0ABU7U0A1</accession>
<feature type="signal peptide" evidence="1">
    <location>
        <begin position="1"/>
        <end position="29"/>
    </location>
</feature>
<evidence type="ECO:0000313" key="2">
    <source>
        <dbReference type="EMBL" id="MEE8658113.1"/>
    </source>
</evidence>
<dbReference type="RefSeq" id="WP_394819050.1">
    <property type="nucleotide sequence ID" value="NZ_JAWJZY010000001.1"/>
</dbReference>
<feature type="chain" id="PRO_5046119829" description="DUF2501 domain-containing protein" evidence="1">
    <location>
        <begin position="30"/>
        <end position="192"/>
    </location>
</feature>
<evidence type="ECO:0000256" key="1">
    <source>
        <dbReference type="SAM" id="SignalP"/>
    </source>
</evidence>
<proteinExistence type="predicted"/>
<comment type="caution">
    <text evidence="2">The sequence shown here is derived from an EMBL/GenBank/DDBJ whole genome shotgun (WGS) entry which is preliminary data.</text>
</comment>
<name>A0ABU7U0A1_9PROT</name>
<gene>
    <name evidence="2" type="ORF">DOFOFD_03680</name>
</gene>
<keyword evidence="3" id="KW-1185">Reference proteome</keyword>
<protein>
    <recommendedName>
        <fullName evidence="4">DUF2501 domain-containing protein</fullName>
    </recommendedName>
</protein>
<sequence length="192" mass="19513">MLFRHFRFSCAALSCAALGALVAAPAANAQTVVQANPSTAPGMQSNVASSGAMPVMRQQGAAVAPGKMQVVGGKNLSNTVLTAKSPGVLGSDGLPDITSAGPGNVAGLLAYCVQNKIGSRGMTRVVGHSLAKRGDVQGDQFYSLGGQGLLQTASAETFDVSTLSQSSRVKLCTELAIRGKEFGTDRAKAMAK</sequence>
<organism evidence="2 3">
    <name type="scientific">Sorlinia euscelidii</name>
    <dbReference type="NCBI Taxonomy" id="3081148"/>
    <lineage>
        <taxon>Bacteria</taxon>
        <taxon>Pseudomonadati</taxon>
        <taxon>Pseudomonadota</taxon>
        <taxon>Alphaproteobacteria</taxon>
        <taxon>Acetobacterales</taxon>
        <taxon>Acetobacteraceae</taxon>
        <taxon>Sorlinia</taxon>
    </lineage>
</organism>
<evidence type="ECO:0008006" key="4">
    <source>
        <dbReference type="Google" id="ProtNLM"/>
    </source>
</evidence>
<keyword evidence="1" id="KW-0732">Signal</keyword>
<reference evidence="2 3" key="1">
    <citation type="submission" date="2023-10" db="EMBL/GenBank/DDBJ databases">
        <title>Sorlinia euscelidii gen. nov., sp. nov., an acetic acid bacteria isolated from the gut of Euscelidius variegatus emitter.</title>
        <authorList>
            <person name="Michoud G."/>
            <person name="Marasco R."/>
            <person name="Seferji K."/>
            <person name="Gonella E."/>
            <person name="Garuglieri E."/>
            <person name="Alma A."/>
            <person name="Mapelli F."/>
            <person name="Borin S."/>
            <person name="Daffonchio D."/>
            <person name="Crotti E."/>
        </authorList>
    </citation>
    <scope>NUCLEOTIDE SEQUENCE [LARGE SCALE GENOMIC DNA]</scope>
    <source>
        <strain evidence="2 3">EV16P</strain>
    </source>
</reference>
<dbReference type="EMBL" id="JAWJZY010000001">
    <property type="protein sequence ID" value="MEE8658113.1"/>
    <property type="molecule type" value="Genomic_DNA"/>
</dbReference>
<dbReference type="Proteomes" id="UP001312908">
    <property type="component" value="Unassembled WGS sequence"/>
</dbReference>